<name>A0A0D9XC35_9ORYZ</name>
<reference evidence="2" key="2">
    <citation type="submission" date="2013-12" db="EMBL/GenBank/DDBJ databases">
        <authorList>
            <person name="Yu Y."/>
            <person name="Lee S."/>
            <person name="de Baynast K."/>
            <person name="Wissotski M."/>
            <person name="Liu L."/>
            <person name="Talag J."/>
            <person name="Goicoechea J."/>
            <person name="Angelova A."/>
            <person name="Jetty R."/>
            <person name="Kudrna D."/>
            <person name="Golser W."/>
            <person name="Rivera L."/>
            <person name="Zhang J."/>
            <person name="Wing R."/>
        </authorList>
    </citation>
    <scope>NUCLEOTIDE SEQUENCE</scope>
</reference>
<dbReference type="Gramene" id="LPERR09G02850.1">
    <property type="protein sequence ID" value="LPERR09G02850.1"/>
    <property type="gene ID" value="LPERR09G02850"/>
</dbReference>
<dbReference type="AlphaFoldDB" id="A0A0D9XC35"/>
<protein>
    <submittedName>
        <fullName evidence="1">Uncharacterized protein</fullName>
    </submittedName>
</protein>
<accession>A0A0D9XC35</accession>
<reference evidence="1 2" key="1">
    <citation type="submission" date="2012-08" db="EMBL/GenBank/DDBJ databases">
        <title>Oryza genome evolution.</title>
        <authorList>
            <person name="Wing R.A."/>
        </authorList>
    </citation>
    <scope>NUCLEOTIDE SEQUENCE</scope>
</reference>
<keyword evidence="2" id="KW-1185">Reference proteome</keyword>
<evidence type="ECO:0000313" key="2">
    <source>
        <dbReference type="Proteomes" id="UP000032180"/>
    </source>
</evidence>
<sequence>MLDGLSAPQSSLPADLENLKKHEAELISLLAQTCEAITAKKQEIADHPKLINLKSVSGSDIEDARIMEEADQIYLRAIEAINNFLGQ</sequence>
<dbReference type="EnsemblPlants" id="LPERR09G02850.1">
    <property type="protein sequence ID" value="LPERR09G02850.1"/>
    <property type="gene ID" value="LPERR09G02850"/>
</dbReference>
<dbReference type="Proteomes" id="UP000032180">
    <property type="component" value="Chromosome 9"/>
</dbReference>
<evidence type="ECO:0000313" key="1">
    <source>
        <dbReference type="EnsemblPlants" id="LPERR09G02850.1"/>
    </source>
</evidence>
<proteinExistence type="predicted"/>
<dbReference type="HOGENOM" id="CLU_190206_0_0_1"/>
<organism evidence="1 2">
    <name type="scientific">Leersia perrieri</name>
    <dbReference type="NCBI Taxonomy" id="77586"/>
    <lineage>
        <taxon>Eukaryota</taxon>
        <taxon>Viridiplantae</taxon>
        <taxon>Streptophyta</taxon>
        <taxon>Embryophyta</taxon>
        <taxon>Tracheophyta</taxon>
        <taxon>Spermatophyta</taxon>
        <taxon>Magnoliopsida</taxon>
        <taxon>Liliopsida</taxon>
        <taxon>Poales</taxon>
        <taxon>Poaceae</taxon>
        <taxon>BOP clade</taxon>
        <taxon>Oryzoideae</taxon>
        <taxon>Oryzeae</taxon>
        <taxon>Oryzinae</taxon>
        <taxon>Leersia</taxon>
    </lineage>
</organism>
<reference evidence="1" key="3">
    <citation type="submission" date="2015-04" db="UniProtKB">
        <authorList>
            <consortium name="EnsemblPlants"/>
        </authorList>
    </citation>
    <scope>IDENTIFICATION</scope>
</reference>